<feature type="transmembrane region" description="Helical" evidence="8">
    <location>
        <begin position="183"/>
        <end position="199"/>
    </location>
</feature>
<proteinExistence type="predicted"/>
<accession>A0A6J6SL82</accession>
<comment type="subcellular location">
    <subcellularLocation>
        <location evidence="1">Cell membrane</location>
        <topology evidence="1">Multi-pass membrane protein</topology>
    </subcellularLocation>
</comment>
<evidence type="ECO:0000256" key="4">
    <source>
        <dbReference type="ARBA" id="ARBA00022679"/>
    </source>
</evidence>
<reference evidence="10" key="1">
    <citation type="submission" date="2020-05" db="EMBL/GenBank/DDBJ databases">
        <authorList>
            <person name="Chiriac C."/>
            <person name="Salcher M."/>
            <person name="Ghai R."/>
            <person name="Kavagutti S V."/>
        </authorList>
    </citation>
    <scope>NUCLEOTIDE SEQUENCE</scope>
</reference>
<dbReference type="InterPro" id="IPR050297">
    <property type="entry name" value="LipidA_mod_glycosyltrf_83"/>
</dbReference>
<feature type="transmembrane region" description="Helical" evidence="8">
    <location>
        <begin position="313"/>
        <end position="334"/>
    </location>
</feature>
<feature type="transmembrane region" description="Helical" evidence="8">
    <location>
        <begin position="90"/>
        <end position="107"/>
    </location>
</feature>
<feature type="domain" description="ArnT-like N-terminal" evidence="9">
    <location>
        <begin position="89"/>
        <end position="233"/>
    </location>
</feature>
<dbReference type="GO" id="GO:0006493">
    <property type="term" value="P:protein O-linked glycosylation"/>
    <property type="evidence" value="ECO:0007669"/>
    <property type="project" value="InterPro"/>
</dbReference>
<evidence type="ECO:0000256" key="7">
    <source>
        <dbReference type="ARBA" id="ARBA00023136"/>
    </source>
</evidence>
<evidence type="ECO:0000256" key="2">
    <source>
        <dbReference type="ARBA" id="ARBA00022475"/>
    </source>
</evidence>
<dbReference type="PANTHER" id="PTHR33908:SF11">
    <property type="entry name" value="MEMBRANE PROTEIN"/>
    <property type="match status" value="1"/>
</dbReference>
<dbReference type="InterPro" id="IPR003342">
    <property type="entry name" value="ArnT-like_N"/>
</dbReference>
<feature type="transmembrane region" description="Helical" evidence="8">
    <location>
        <begin position="114"/>
        <end position="132"/>
    </location>
</feature>
<keyword evidence="7 8" id="KW-0472">Membrane</keyword>
<keyword evidence="4" id="KW-0808">Transferase</keyword>
<dbReference type="EMBL" id="CAEZYU010000019">
    <property type="protein sequence ID" value="CAB4734979.1"/>
    <property type="molecule type" value="Genomic_DNA"/>
</dbReference>
<keyword evidence="6 8" id="KW-1133">Transmembrane helix</keyword>
<gene>
    <name evidence="10" type="ORF">UFOPK2766_00610</name>
</gene>
<organism evidence="10">
    <name type="scientific">freshwater metagenome</name>
    <dbReference type="NCBI Taxonomy" id="449393"/>
    <lineage>
        <taxon>unclassified sequences</taxon>
        <taxon>metagenomes</taxon>
        <taxon>ecological metagenomes</taxon>
    </lineage>
</organism>
<keyword evidence="2" id="KW-1003">Cell membrane</keyword>
<feature type="transmembrane region" description="Helical" evidence="8">
    <location>
        <begin position="211"/>
        <end position="238"/>
    </location>
</feature>
<feature type="transmembrane region" description="Helical" evidence="8">
    <location>
        <begin position="12"/>
        <end position="33"/>
    </location>
</feature>
<sequence>MSDSSNEPLRFTGLLDSVLLGLLALILRLPAFFSERHLTFDDGVFASSALAIRDGGVPFRDVFSSQGPLFLPLVAVGDFVGFHKLNSPRVLAVVSGIAIVVGIYWTALRMTDRLGALVAAVLAATSGSLLWVTGPLAADGPALAFAVLAVLLSLRQRDRPTYPNSVLLGLAVGATLSTKAMEAPILIVVGLVLLAPLVAQAKQRRLAATALLQGLVVVASAAALFALISAPFGFAAVWDQSFVYRTAASTNRDIPANAAKLVSTLWDRDLVLLLFAIVTLITALWARFGSGPRREVAVDGTSPAVGTTPSSRLLMAAWAVGSALWLIVVVSPLWRPHISAMIPPLALLIGIYRPPLRVTAVTGVLCIPLLFLQLNEIILPGPYTGTEAEVVQAIQDLPKGAWVLSDEPGLVWRAGKRTSDDLVDPSMLRVQQGRYTEDSLAEAARDPRVCAVVVRSNQRFGSFPGLPDKLENEGYVVTAESSSAAGLERMFIRSSCR</sequence>
<evidence type="ECO:0000259" key="9">
    <source>
        <dbReference type="Pfam" id="PF02366"/>
    </source>
</evidence>
<dbReference type="PANTHER" id="PTHR33908">
    <property type="entry name" value="MANNOSYLTRANSFERASE YKCB-RELATED"/>
    <property type="match status" value="1"/>
</dbReference>
<dbReference type="Pfam" id="PF02366">
    <property type="entry name" value="PMT"/>
    <property type="match status" value="1"/>
</dbReference>
<dbReference type="GO" id="GO:0000030">
    <property type="term" value="F:mannosyltransferase activity"/>
    <property type="evidence" value="ECO:0007669"/>
    <property type="project" value="InterPro"/>
</dbReference>
<evidence type="ECO:0000256" key="3">
    <source>
        <dbReference type="ARBA" id="ARBA00022676"/>
    </source>
</evidence>
<evidence type="ECO:0000256" key="6">
    <source>
        <dbReference type="ARBA" id="ARBA00022989"/>
    </source>
</evidence>
<keyword evidence="3" id="KW-0328">Glycosyltransferase</keyword>
<dbReference type="GO" id="GO:0005886">
    <property type="term" value="C:plasma membrane"/>
    <property type="evidence" value="ECO:0007669"/>
    <property type="project" value="UniProtKB-SubCell"/>
</dbReference>
<evidence type="ECO:0000256" key="8">
    <source>
        <dbReference type="SAM" id="Phobius"/>
    </source>
</evidence>
<dbReference type="GO" id="GO:0016763">
    <property type="term" value="F:pentosyltransferase activity"/>
    <property type="evidence" value="ECO:0007669"/>
    <property type="project" value="TreeGrafter"/>
</dbReference>
<keyword evidence="5 8" id="KW-0812">Transmembrane</keyword>
<evidence type="ECO:0000313" key="10">
    <source>
        <dbReference type="EMBL" id="CAB4734979.1"/>
    </source>
</evidence>
<name>A0A6J6SL82_9ZZZZ</name>
<evidence type="ECO:0000256" key="5">
    <source>
        <dbReference type="ARBA" id="ARBA00022692"/>
    </source>
</evidence>
<dbReference type="AlphaFoldDB" id="A0A6J6SL82"/>
<protein>
    <submittedName>
        <fullName evidence="10">Unannotated protein</fullName>
    </submittedName>
</protein>
<feature type="transmembrane region" description="Helical" evidence="8">
    <location>
        <begin position="270"/>
        <end position="288"/>
    </location>
</feature>
<dbReference type="GO" id="GO:0008610">
    <property type="term" value="P:lipid biosynthetic process"/>
    <property type="evidence" value="ECO:0007669"/>
    <property type="project" value="UniProtKB-ARBA"/>
</dbReference>
<evidence type="ECO:0000256" key="1">
    <source>
        <dbReference type="ARBA" id="ARBA00004651"/>
    </source>
</evidence>